<evidence type="ECO:0000256" key="1">
    <source>
        <dbReference type="SAM" id="MobiDB-lite"/>
    </source>
</evidence>
<protein>
    <recommendedName>
        <fullName evidence="4">DUF4378 domain-containing protein</fullName>
    </recommendedName>
</protein>
<organism evidence="2 3">
    <name type="scientific">Erythroxylum novogranatense</name>
    <dbReference type="NCBI Taxonomy" id="1862640"/>
    <lineage>
        <taxon>Eukaryota</taxon>
        <taxon>Viridiplantae</taxon>
        <taxon>Streptophyta</taxon>
        <taxon>Embryophyta</taxon>
        <taxon>Tracheophyta</taxon>
        <taxon>Spermatophyta</taxon>
        <taxon>Magnoliopsida</taxon>
        <taxon>eudicotyledons</taxon>
        <taxon>Gunneridae</taxon>
        <taxon>Pentapetalae</taxon>
        <taxon>rosids</taxon>
        <taxon>fabids</taxon>
        <taxon>Malpighiales</taxon>
        <taxon>Erythroxylaceae</taxon>
        <taxon>Erythroxylum</taxon>
    </lineage>
</organism>
<reference evidence="2 3" key="1">
    <citation type="submission" date="2021-09" db="EMBL/GenBank/DDBJ databases">
        <title>Genomic insights and catalytic innovation underlie evolution of tropane alkaloids biosynthesis.</title>
        <authorList>
            <person name="Wang Y.-J."/>
            <person name="Tian T."/>
            <person name="Huang J.-P."/>
            <person name="Huang S.-X."/>
        </authorList>
    </citation>
    <scope>NUCLEOTIDE SEQUENCE [LARGE SCALE GENOMIC DNA]</scope>
    <source>
        <strain evidence="2">KIB-2018</strain>
        <tissue evidence="2">Leaf</tissue>
    </source>
</reference>
<dbReference type="PANTHER" id="PTHR37613:SF4">
    <property type="entry name" value="DUF4378 DOMAIN-CONTAINING PROTEIN"/>
    <property type="match status" value="1"/>
</dbReference>
<keyword evidence="3" id="KW-1185">Reference proteome</keyword>
<gene>
    <name evidence="2" type="ORF">K2173_007902</name>
</gene>
<evidence type="ECO:0000313" key="3">
    <source>
        <dbReference type="Proteomes" id="UP001159364"/>
    </source>
</evidence>
<evidence type="ECO:0000313" key="2">
    <source>
        <dbReference type="EMBL" id="KAJ8762463.1"/>
    </source>
</evidence>
<feature type="compositionally biased region" description="Basic and acidic residues" evidence="1">
    <location>
        <begin position="92"/>
        <end position="101"/>
    </location>
</feature>
<accession>A0AAV8T788</accession>
<sequence length="327" mass="37586">MASTTSKPVKLQQLLQQQQEPFMLEVYLVERGHLRKAGLSSESGCFFHSNGRKIAKRSASSSLKQSRSNCPRIIKATYNWVISINEKLRTRIPDQRDEKSNVPKGVGRNQEGAGFDKFSSASSTTVFNSCSESNVDETTTSLRRAHEFRVKTTESFQLCTPTERETWLSYPRSKQAISHRRFKWREIEETKPLSPVSVLEGIPGHGGSPLHKAFQQTKQLLFDCLREMIKNQVRKQKPQEHFKECLGPEELRRIIDEKTKSCWKVFGDSLNLKKLLDLDLMHSTQEWSRYEPQQKDIAMEIGDSIFEEIKSATIVEIIHLLSSIDRN</sequence>
<comment type="caution">
    <text evidence="2">The sequence shown here is derived from an EMBL/GenBank/DDBJ whole genome shotgun (WGS) entry which is preliminary data.</text>
</comment>
<name>A0AAV8T788_9ROSI</name>
<dbReference type="Proteomes" id="UP001159364">
    <property type="component" value="Linkage Group LG06"/>
</dbReference>
<dbReference type="PANTHER" id="PTHR37613">
    <property type="entry name" value="DUF4378 DOMAIN PROTEIN"/>
    <property type="match status" value="1"/>
</dbReference>
<proteinExistence type="predicted"/>
<evidence type="ECO:0008006" key="4">
    <source>
        <dbReference type="Google" id="ProtNLM"/>
    </source>
</evidence>
<dbReference type="EMBL" id="JAIWQS010000006">
    <property type="protein sequence ID" value="KAJ8762463.1"/>
    <property type="molecule type" value="Genomic_DNA"/>
</dbReference>
<feature type="region of interest" description="Disordered" evidence="1">
    <location>
        <begin position="92"/>
        <end position="117"/>
    </location>
</feature>
<dbReference type="AlphaFoldDB" id="A0AAV8T788"/>